<dbReference type="AlphaFoldDB" id="A0A4Q0Q4S1"/>
<evidence type="ECO:0000313" key="3">
    <source>
        <dbReference type="Proteomes" id="UP000290174"/>
    </source>
</evidence>
<organism evidence="2 3">
    <name type="scientific">Bradyrhizobium zhanjiangense</name>
    <dbReference type="NCBI Taxonomy" id="1325107"/>
    <lineage>
        <taxon>Bacteria</taxon>
        <taxon>Pseudomonadati</taxon>
        <taxon>Pseudomonadota</taxon>
        <taxon>Alphaproteobacteria</taxon>
        <taxon>Hyphomicrobiales</taxon>
        <taxon>Nitrobacteraceae</taxon>
        <taxon>Bradyrhizobium</taxon>
    </lineage>
</organism>
<proteinExistence type="predicted"/>
<evidence type="ECO:0000256" key="1">
    <source>
        <dbReference type="SAM" id="Coils"/>
    </source>
</evidence>
<gene>
    <name evidence="2" type="ORF">EAS61_41900</name>
</gene>
<keyword evidence="1" id="KW-0175">Coiled coil</keyword>
<comment type="caution">
    <text evidence="2">The sequence shown here is derived from an EMBL/GenBank/DDBJ whole genome shotgun (WGS) entry which is preliminary data.</text>
</comment>
<sequence length="64" mass="7297">MGDRGQADSRTTVLYQRLEVLVAQRAELEQLRRQVLSAEQRTVSTKRQPIFGITKVGQEGKQKL</sequence>
<dbReference type="Proteomes" id="UP000290174">
    <property type="component" value="Unassembled WGS sequence"/>
</dbReference>
<reference evidence="2 3" key="1">
    <citation type="submission" date="2018-11" db="EMBL/GenBank/DDBJ databases">
        <title>Bradyrhizobium sp. nov., isolated from effective nodules of peanut in China.</title>
        <authorList>
            <person name="Li Y."/>
        </authorList>
    </citation>
    <scope>NUCLEOTIDE SEQUENCE [LARGE SCALE GENOMIC DNA]</scope>
    <source>
        <strain evidence="2 3">CCBAU 51770</strain>
    </source>
</reference>
<protein>
    <submittedName>
        <fullName evidence="2">Uncharacterized protein</fullName>
    </submittedName>
</protein>
<feature type="coiled-coil region" evidence="1">
    <location>
        <begin position="21"/>
        <end position="48"/>
    </location>
</feature>
<dbReference type="EMBL" id="RKMK01000117">
    <property type="protein sequence ID" value="RXG83553.1"/>
    <property type="molecule type" value="Genomic_DNA"/>
</dbReference>
<evidence type="ECO:0000313" key="2">
    <source>
        <dbReference type="EMBL" id="RXG83553.1"/>
    </source>
</evidence>
<name>A0A4Q0Q4S1_9BRAD</name>
<accession>A0A4Q0Q4S1</accession>